<dbReference type="Proteomes" id="UP000825051">
    <property type="component" value="Chromosome"/>
</dbReference>
<dbReference type="InterPro" id="IPR028261">
    <property type="entry name" value="DPD_II"/>
</dbReference>
<dbReference type="GO" id="GO:0016491">
    <property type="term" value="F:oxidoreductase activity"/>
    <property type="evidence" value="ECO:0007669"/>
    <property type="project" value="InterPro"/>
</dbReference>
<organism evidence="3 4">
    <name type="scientific">Horticoccus luteus</name>
    <dbReference type="NCBI Taxonomy" id="2862869"/>
    <lineage>
        <taxon>Bacteria</taxon>
        <taxon>Pseudomonadati</taxon>
        <taxon>Verrucomicrobiota</taxon>
        <taxon>Opitutia</taxon>
        <taxon>Opitutales</taxon>
        <taxon>Opitutaceae</taxon>
        <taxon>Horticoccus</taxon>
    </lineage>
</organism>
<gene>
    <name evidence="3" type="ORF">K0B96_12520</name>
</gene>
<dbReference type="Pfam" id="PF14691">
    <property type="entry name" value="Fer4_20"/>
    <property type="match status" value="1"/>
</dbReference>
<evidence type="ECO:0000259" key="2">
    <source>
        <dbReference type="Pfam" id="PF14691"/>
    </source>
</evidence>
<dbReference type="KEGG" id="ole:K0B96_12520"/>
<dbReference type="Pfam" id="PF07992">
    <property type="entry name" value="Pyr_redox_2"/>
    <property type="match status" value="1"/>
</dbReference>
<proteinExistence type="predicted"/>
<dbReference type="RefSeq" id="WP_220161234.1">
    <property type="nucleotide sequence ID" value="NZ_CP080507.1"/>
</dbReference>
<dbReference type="PANTHER" id="PTHR42783">
    <property type="entry name" value="GLUTAMATE SYNTHASE [NADPH] SMALL CHAIN"/>
    <property type="match status" value="1"/>
</dbReference>
<keyword evidence="4" id="KW-1185">Reference proteome</keyword>
<accession>A0A8F9XGE3</accession>
<dbReference type="InterPro" id="IPR009051">
    <property type="entry name" value="Helical_ferredxn"/>
</dbReference>
<dbReference type="EMBL" id="CP080507">
    <property type="protein sequence ID" value="QYM78130.1"/>
    <property type="molecule type" value="Genomic_DNA"/>
</dbReference>
<dbReference type="InterPro" id="IPR036188">
    <property type="entry name" value="FAD/NAD-bd_sf"/>
</dbReference>
<sequence length="485" mass="51313">MALQPLLSSDALAANMAELKPPFRPSEALVEAHRCLFCFDAPCIMACPTGIDVPAFIKKIAAGRPADAARTILSANILGASCARVCPTEVLCEGACVLDDRDEQPIQIGRLQRYVTDFVTERNISVLSAPAQKSGHAIAVIGAGPAGLGCAAELARLGHRVTIFEQKQLPGGLNTYGIAYYKMTPDVSLAEVDLVRSLGVEIRCGVTVGRDITVAQLEKEFAALFLGVGLGAATRLRIPGEDLPEVLDALDYIAQIHTQRLDKIPTGRRVAVIGAGNTAIDAVTQSKRLGADRSFIVYRRGEPEMSAYDFEYAHAKHDGAHFLFHAAPLEILATDGHVSGLRLVRTRLVGDRAEAIPGTEWIEPCDLVLKAVGQQKQAALLRSLFPTLALDDRGVVQRDPLTGATNLPHVFTGGDCANGGREVVNAVGEGKKAALGIHAFLTRALASLPVQPSRLGAKAGASGSGLVHPIRAHELEAALPSPARG</sequence>
<evidence type="ECO:0000259" key="1">
    <source>
        <dbReference type="Pfam" id="PF07992"/>
    </source>
</evidence>
<evidence type="ECO:0000313" key="3">
    <source>
        <dbReference type="EMBL" id="QYM78130.1"/>
    </source>
</evidence>
<dbReference type="Gene3D" id="3.50.50.60">
    <property type="entry name" value="FAD/NAD(P)-binding domain"/>
    <property type="match status" value="2"/>
</dbReference>
<dbReference type="AlphaFoldDB" id="A0A8F9XGE3"/>
<dbReference type="SUPFAM" id="SSF51971">
    <property type="entry name" value="Nucleotide-binding domain"/>
    <property type="match status" value="1"/>
</dbReference>
<dbReference type="PRINTS" id="PR00419">
    <property type="entry name" value="ADXRDTASE"/>
</dbReference>
<reference evidence="3" key="1">
    <citation type="submission" date="2021-08" db="EMBL/GenBank/DDBJ databases">
        <title>Genome of a novel bacterium of the phylum Verrucomicrobia, Oleiharenicola sp. KSB-15.</title>
        <authorList>
            <person name="Chung J.-H."/>
            <person name="Ahn J.-H."/>
            <person name="Yoon Y."/>
            <person name="Kim D.-Y."/>
            <person name="An S.-H."/>
            <person name="Park I."/>
            <person name="Yeon J."/>
        </authorList>
    </citation>
    <scope>NUCLEOTIDE SEQUENCE</scope>
    <source>
        <strain evidence="3">KSB-15</strain>
    </source>
</reference>
<name>A0A8F9XGE3_9BACT</name>
<evidence type="ECO:0000313" key="4">
    <source>
        <dbReference type="Proteomes" id="UP000825051"/>
    </source>
</evidence>
<protein>
    <submittedName>
        <fullName evidence="3">NAD(P)-dependent oxidoreductase</fullName>
    </submittedName>
</protein>
<dbReference type="GO" id="GO:0051536">
    <property type="term" value="F:iron-sulfur cluster binding"/>
    <property type="evidence" value="ECO:0007669"/>
    <property type="project" value="InterPro"/>
</dbReference>
<dbReference type="Gene3D" id="1.10.1060.10">
    <property type="entry name" value="Alpha-helical ferredoxin"/>
    <property type="match status" value="1"/>
</dbReference>
<dbReference type="PANTHER" id="PTHR42783:SF3">
    <property type="entry name" value="GLUTAMATE SYNTHASE [NADPH] SMALL CHAIN-RELATED"/>
    <property type="match status" value="1"/>
</dbReference>
<dbReference type="InterPro" id="IPR023753">
    <property type="entry name" value="FAD/NAD-binding_dom"/>
</dbReference>
<dbReference type="SUPFAM" id="SSF46548">
    <property type="entry name" value="alpha-helical ferredoxin"/>
    <property type="match status" value="1"/>
</dbReference>
<feature type="domain" description="FAD/NAD(P)-binding" evidence="1">
    <location>
        <begin position="137"/>
        <end position="430"/>
    </location>
</feature>
<feature type="domain" description="Dihydroprymidine dehydrogenase" evidence="2">
    <location>
        <begin position="14"/>
        <end position="123"/>
    </location>
</feature>